<accession>A0A382HUQ1</accession>
<dbReference type="AlphaFoldDB" id="A0A382HUQ1"/>
<evidence type="ECO:0000313" key="2">
    <source>
        <dbReference type="EMBL" id="SVB90845.1"/>
    </source>
</evidence>
<evidence type="ECO:0000256" key="1">
    <source>
        <dbReference type="SAM" id="Phobius"/>
    </source>
</evidence>
<dbReference type="PANTHER" id="PTHR30093:SF47">
    <property type="entry name" value="TYPE IV PILUS NON-CORE MINOR PILIN PILE"/>
    <property type="match status" value="1"/>
</dbReference>
<sequence>MRNHQRLNGFTLIELMIVVAIIGILAAIAIPMYSDYVTRSRRADGQAKLMQVAQDLERCYTQYSAYNHASCSVLASGAVNSEQGFYKITASVLTTSSFTLEATPQLEQADDTDCETLTLTHLGEQSATGPDKDSCW</sequence>
<dbReference type="SUPFAM" id="SSF54523">
    <property type="entry name" value="Pili subunits"/>
    <property type="match status" value="1"/>
</dbReference>
<feature type="transmembrane region" description="Helical" evidence="1">
    <location>
        <begin position="12"/>
        <end position="33"/>
    </location>
</feature>
<dbReference type="Pfam" id="PF07963">
    <property type="entry name" value="N_methyl"/>
    <property type="match status" value="1"/>
</dbReference>
<dbReference type="InterPro" id="IPR012902">
    <property type="entry name" value="N_methyl_site"/>
</dbReference>
<reference evidence="2" key="1">
    <citation type="submission" date="2018-05" db="EMBL/GenBank/DDBJ databases">
        <authorList>
            <person name="Lanie J.A."/>
            <person name="Ng W.-L."/>
            <person name="Kazmierczak K.M."/>
            <person name="Andrzejewski T.M."/>
            <person name="Davidsen T.M."/>
            <person name="Wayne K.J."/>
            <person name="Tettelin H."/>
            <person name="Glass J.I."/>
            <person name="Rusch D."/>
            <person name="Podicherti R."/>
            <person name="Tsui H.-C.T."/>
            <person name="Winkler M.E."/>
        </authorList>
    </citation>
    <scope>NUCLEOTIDE SEQUENCE</scope>
</reference>
<dbReference type="InterPro" id="IPR031982">
    <property type="entry name" value="PilE-like"/>
</dbReference>
<dbReference type="InterPro" id="IPR045584">
    <property type="entry name" value="Pilin-like"/>
</dbReference>
<dbReference type="NCBIfam" id="TIGR02532">
    <property type="entry name" value="IV_pilin_GFxxxE"/>
    <property type="match status" value="1"/>
</dbReference>
<gene>
    <name evidence="2" type="ORF">METZ01_LOCUS243699</name>
</gene>
<keyword evidence="1" id="KW-0472">Membrane</keyword>
<keyword evidence="1" id="KW-0812">Transmembrane</keyword>
<dbReference type="Gene3D" id="3.30.700.10">
    <property type="entry name" value="Glycoprotein, Type 4 Pilin"/>
    <property type="match status" value="1"/>
</dbReference>
<dbReference type="Pfam" id="PF16732">
    <property type="entry name" value="ComP_DUS"/>
    <property type="match status" value="1"/>
</dbReference>
<protein>
    <submittedName>
        <fullName evidence="2">Uncharacterized protein</fullName>
    </submittedName>
</protein>
<name>A0A382HUQ1_9ZZZZ</name>
<dbReference type="EMBL" id="UINC01063324">
    <property type="protein sequence ID" value="SVB90845.1"/>
    <property type="molecule type" value="Genomic_DNA"/>
</dbReference>
<dbReference type="GO" id="GO:0043683">
    <property type="term" value="P:type IV pilus assembly"/>
    <property type="evidence" value="ECO:0007669"/>
    <property type="project" value="InterPro"/>
</dbReference>
<keyword evidence="1" id="KW-1133">Transmembrane helix</keyword>
<dbReference type="PANTHER" id="PTHR30093">
    <property type="entry name" value="GENERAL SECRETION PATHWAY PROTEIN G"/>
    <property type="match status" value="1"/>
</dbReference>
<proteinExistence type="predicted"/>
<organism evidence="2">
    <name type="scientific">marine metagenome</name>
    <dbReference type="NCBI Taxonomy" id="408172"/>
    <lineage>
        <taxon>unclassified sequences</taxon>
        <taxon>metagenomes</taxon>
        <taxon>ecological metagenomes</taxon>
    </lineage>
</organism>